<gene>
    <name evidence="1" type="ORF">PVAP13_6KG109942</name>
</gene>
<organism evidence="1 2">
    <name type="scientific">Panicum virgatum</name>
    <name type="common">Blackwell switchgrass</name>
    <dbReference type="NCBI Taxonomy" id="38727"/>
    <lineage>
        <taxon>Eukaryota</taxon>
        <taxon>Viridiplantae</taxon>
        <taxon>Streptophyta</taxon>
        <taxon>Embryophyta</taxon>
        <taxon>Tracheophyta</taxon>
        <taxon>Spermatophyta</taxon>
        <taxon>Magnoliopsida</taxon>
        <taxon>Liliopsida</taxon>
        <taxon>Poales</taxon>
        <taxon>Poaceae</taxon>
        <taxon>PACMAD clade</taxon>
        <taxon>Panicoideae</taxon>
        <taxon>Panicodae</taxon>
        <taxon>Paniceae</taxon>
        <taxon>Panicinae</taxon>
        <taxon>Panicum</taxon>
        <taxon>Panicum sect. Hiantes</taxon>
    </lineage>
</organism>
<evidence type="ECO:0000313" key="1">
    <source>
        <dbReference type="EMBL" id="KAG2582491.1"/>
    </source>
</evidence>
<comment type="caution">
    <text evidence="1">The sequence shown here is derived from an EMBL/GenBank/DDBJ whole genome shotgun (WGS) entry which is preliminary data.</text>
</comment>
<keyword evidence="2" id="KW-1185">Reference proteome</keyword>
<sequence length="57" mass="6529">MHVISYTCIRHAYCSMAGGFAEMAHDTASWKYIEECRIKRTRHGQICLKSPIPNDLS</sequence>
<evidence type="ECO:0000313" key="2">
    <source>
        <dbReference type="Proteomes" id="UP000823388"/>
    </source>
</evidence>
<proteinExistence type="predicted"/>
<dbReference type="Proteomes" id="UP000823388">
    <property type="component" value="Chromosome 6K"/>
</dbReference>
<accession>A0A8T0R9N8</accession>
<protein>
    <submittedName>
        <fullName evidence="1">Uncharacterized protein</fullName>
    </submittedName>
</protein>
<name>A0A8T0R9N8_PANVG</name>
<dbReference type="AlphaFoldDB" id="A0A8T0R9N8"/>
<dbReference type="EMBL" id="CM029047">
    <property type="protein sequence ID" value="KAG2582491.1"/>
    <property type="molecule type" value="Genomic_DNA"/>
</dbReference>
<reference evidence="1" key="1">
    <citation type="submission" date="2020-05" db="EMBL/GenBank/DDBJ databases">
        <title>WGS assembly of Panicum virgatum.</title>
        <authorList>
            <person name="Lovell J.T."/>
            <person name="Jenkins J."/>
            <person name="Shu S."/>
            <person name="Juenger T.E."/>
            <person name="Schmutz J."/>
        </authorList>
    </citation>
    <scope>NUCLEOTIDE SEQUENCE</scope>
    <source>
        <strain evidence="1">AP13</strain>
    </source>
</reference>